<keyword evidence="5" id="KW-1185">Reference proteome</keyword>
<dbReference type="GO" id="GO:0005856">
    <property type="term" value="C:cytoskeleton"/>
    <property type="evidence" value="ECO:0007669"/>
    <property type="project" value="TreeGrafter"/>
</dbReference>
<dbReference type="InterPro" id="IPR018980">
    <property type="entry name" value="FERM_PH-like_C"/>
</dbReference>
<dbReference type="Gene3D" id="2.30.29.30">
    <property type="entry name" value="Pleckstrin-homology domain (PH domain)/Phosphotyrosine-binding domain (PTB)"/>
    <property type="match status" value="1"/>
</dbReference>
<dbReference type="InterPro" id="IPR019748">
    <property type="entry name" value="FERM_central"/>
</dbReference>
<dbReference type="Pfam" id="PF09380">
    <property type="entry name" value="FERM_C"/>
    <property type="match status" value="1"/>
</dbReference>
<dbReference type="SMART" id="SM00295">
    <property type="entry name" value="B41"/>
    <property type="match status" value="1"/>
</dbReference>
<dbReference type="InterPro" id="IPR014352">
    <property type="entry name" value="FERM/acyl-CoA-bd_prot_sf"/>
</dbReference>
<reference evidence="6" key="1">
    <citation type="submission" date="2025-08" db="UniProtKB">
        <authorList>
            <consortium name="RefSeq"/>
        </authorList>
    </citation>
    <scope>IDENTIFICATION</scope>
</reference>
<feature type="compositionally biased region" description="Low complexity" evidence="3">
    <location>
        <begin position="700"/>
        <end position="709"/>
    </location>
</feature>
<feature type="region of interest" description="Disordered" evidence="3">
    <location>
        <begin position="381"/>
        <end position="967"/>
    </location>
</feature>
<dbReference type="InterPro" id="IPR029071">
    <property type="entry name" value="Ubiquitin-like_domsf"/>
</dbReference>
<dbReference type="FunFam" id="3.10.20.90:FF:000039">
    <property type="entry name" value="Tyrosine-protein phosphatase non-receptor type"/>
    <property type="match status" value="1"/>
</dbReference>
<protein>
    <submittedName>
        <fullName evidence="6">Band 4.1-like protein 4 isoform X1</fullName>
    </submittedName>
</protein>
<dbReference type="InterPro" id="IPR011993">
    <property type="entry name" value="PH-like_dom_sf"/>
</dbReference>
<organism evidence="5 6">
    <name type="scientific">Octopus sinensis</name>
    <name type="common">East Asian common octopus</name>
    <dbReference type="NCBI Taxonomy" id="2607531"/>
    <lineage>
        <taxon>Eukaryota</taxon>
        <taxon>Metazoa</taxon>
        <taxon>Spiralia</taxon>
        <taxon>Lophotrochozoa</taxon>
        <taxon>Mollusca</taxon>
        <taxon>Cephalopoda</taxon>
        <taxon>Coleoidea</taxon>
        <taxon>Octopodiformes</taxon>
        <taxon>Octopoda</taxon>
        <taxon>Incirrata</taxon>
        <taxon>Octopodidae</taxon>
        <taxon>Octopus</taxon>
    </lineage>
</organism>
<dbReference type="InterPro" id="IPR018979">
    <property type="entry name" value="FERM_N"/>
</dbReference>
<evidence type="ECO:0000313" key="5">
    <source>
        <dbReference type="Proteomes" id="UP000515154"/>
    </source>
</evidence>
<dbReference type="FunFam" id="1.20.80.10:FF:000003">
    <property type="entry name" value="Tyrosine-protein phosphatase non-receptor type 4"/>
    <property type="match status" value="1"/>
</dbReference>
<evidence type="ECO:0000256" key="3">
    <source>
        <dbReference type="SAM" id="MobiDB-lite"/>
    </source>
</evidence>
<feature type="compositionally biased region" description="Basic and acidic residues" evidence="3">
    <location>
        <begin position="903"/>
        <end position="925"/>
    </location>
</feature>
<comment type="subcellular location">
    <subcellularLocation>
        <location evidence="1">Cytoplasm</location>
    </subcellularLocation>
</comment>
<feature type="compositionally biased region" description="Basic residues" evidence="3">
    <location>
        <begin position="587"/>
        <end position="602"/>
    </location>
</feature>
<dbReference type="Gene3D" id="1.20.80.10">
    <property type="match status" value="1"/>
</dbReference>
<feature type="compositionally biased region" description="Polar residues" evidence="3">
    <location>
        <begin position="675"/>
        <end position="699"/>
    </location>
</feature>
<dbReference type="PRINTS" id="PR00935">
    <property type="entry name" value="BAND41"/>
</dbReference>
<sequence length="967" mass="110157">MSTKLLRFLPRFFRGNKDKEKLSGHNKYCQYVEDGIKAGDYVCRVILLDDKETNLAVKPSARANCLLRKVFDHVNLLERDYFGLRFLDQNNQSHWLDSNKTISSQLKGSTSFTLYFVVKFYAADPCKLREEITRYYFFLQIKRDIYDGRLPVTFEELIELAAYILQSELGDYNPKIHTEGYVSEFRFIQHQSMEHEQAIAVLHRRLVGQVPAVAEYRFLEKAKWLEMYGVDLHPVKGESNMEYMLGITPAGIILHKNKNKVGNYFWPRITKVRFKDKIFSIKVKDRNCDEHWYAFESNNKVACKHLWRCCVEHHAFFSGRTERMMKENQRFRDQPEVIRVASKKHQRRSHSDPKISVSCYGDQVAKLPLSTTISPEAIRMPRLRSLPELPGKDSPRSTRSYPWESSSAGGLYTSGKDSPMSTKSDKLKFQVQRRAMSGSDSEQNYKKRYTSNKKGSDNESEKSGTTRRHRKEMTSNSDSDVSCRRPPLYPSRGGLSSGDNSRPSTVREDTVSPSHSSTTVGGGGVGAAADGLQKRRRRRRSKSPNRRPPEELKNHFVYNLIETEDWPEDQLREIPYTKVETKSQPFRIKHSPKSKHYAKSRSRSCGDKIGSRNPQSSIHGLEEEEEEVEGLGETNDGNLSPYSRHSKETSPPPPAYSSLNEPVSIRKDQVKATPVNVSSNYRYQTTETVEPSPTITQDPSMSHKTSSSSRHTRSAVPVGTPESRRPRSHNEHVTRISYCSEPGAESDTPGHHASRHGLEGDTPGHHTSRHGVDSDTPGQHSSRHGVDSDTPGHHSKRAESDHSGHRHHRHDRSSNWQSPTTTDSPTSGSYTPVHSGRRAYNQHEDSDYGSYTPVHRSRHTHHYSRTDRTPEQGGNYRPSHRSRHSDTRSGGSSSHSHQHRSGSHGDREGHSRSRPSSHVDRESHSSSRSRHSRTPEDNDPGRPPMNKDLNLTVVFHEGQTNEEATEL</sequence>
<evidence type="ECO:0000256" key="2">
    <source>
        <dbReference type="ARBA" id="ARBA00022490"/>
    </source>
</evidence>
<dbReference type="GO" id="GO:0016020">
    <property type="term" value="C:membrane"/>
    <property type="evidence" value="ECO:0007669"/>
    <property type="project" value="UniProtKB-ARBA"/>
</dbReference>
<dbReference type="GO" id="GO:0031032">
    <property type="term" value="P:actomyosin structure organization"/>
    <property type="evidence" value="ECO:0007669"/>
    <property type="project" value="TreeGrafter"/>
</dbReference>
<dbReference type="PANTHER" id="PTHR23280">
    <property type="entry name" value="4.1 G PROTEIN"/>
    <property type="match status" value="1"/>
</dbReference>
<accession>A0A6P7TAL7</accession>
<feature type="compositionally biased region" description="Basic residues" evidence="3">
    <location>
        <begin position="534"/>
        <end position="545"/>
    </location>
</feature>
<evidence type="ECO:0000313" key="6">
    <source>
        <dbReference type="RefSeq" id="XP_029646756.2"/>
    </source>
</evidence>
<feature type="compositionally biased region" description="Polar residues" evidence="3">
    <location>
        <begin position="397"/>
        <end position="408"/>
    </location>
</feature>
<dbReference type="PROSITE" id="PS00661">
    <property type="entry name" value="FERM_2"/>
    <property type="match status" value="1"/>
</dbReference>
<dbReference type="Gene3D" id="3.10.20.90">
    <property type="entry name" value="Phosphatidylinositol 3-kinase Catalytic Subunit, Chain A, domain 1"/>
    <property type="match status" value="1"/>
</dbReference>
<dbReference type="SUPFAM" id="SSF54236">
    <property type="entry name" value="Ubiquitin-like"/>
    <property type="match status" value="1"/>
</dbReference>
<dbReference type="CDD" id="cd14473">
    <property type="entry name" value="FERM_B-lobe"/>
    <property type="match status" value="1"/>
</dbReference>
<dbReference type="GO" id="GO:0005737">
    <property type="term" value="C:cytoplasm"/>
    <property type="evidence" value="ECO:0007669"/>
    <property type="project" value="UniProtKB-SubCell"/>
</dbReference>
<dbReference type="InterPro" id="IPR019749">
    <property type="entry name" value="Band_41_domain"/>
</dbReference>
<name>A0A6P7TAL7_9MOLL</name>
<dbReference type="SUPFAM" id="SSF50729">
    <property type="entry name" value="PH domain-like"/>
    <property type="match status" value="1"/>
</dbReference>
<dbReference type="InterPro" id="IPR019747">
    <property type="entry name" value="FERM_CS"/>
</dbReference>
<dbReference type="FunFam" id="2.30.29.30:FF:000002">
    <property type="entry name" value="Band 4.1-like protein 5 isoform 1"/>
    <property type="match status" value="1"/>
</dbReference>
<proteinExistence type="predicted"/>
<dbReference type="Pfam" id="PF00373">
    <property type="entry name" value="FERM_M"/>
    <property type="match status" value="1"/>
</dbReference>
<feature type="compositionally biased region" description="Basic and acidic residues" evidence="3">
    <location>
        <begin position="722"/>
        <end position="734"/>
    </location>
</feature>
<feature type="compositionally biased region" description="Basic and acidic residues" evidence="3">
    <location>
        <begin position="784"/>
        <end position="803"/>
    </location>
</feature>
<dbReference type="SMART" id="SM01196">
    <property type="entry name" value="FERM_C"/>
    <property type="match status" value="1"/>
</dbReference>
<dbReference type="CDD" id="cd13186">
    <property type="entry name" value="FERM_C_NBL4_NBL5"/>
    <property type="match status" value="1"/>
</dbReference>
<feature type="domain" description="FERM" evidence="4">
    <location>
        <begin position="41"/>
        <end position="321"/>
    </location>
</feature>
<dbReference type="AlphaFoldDB" id="A0A6P7TAL7"/>
<dbReference type="PROSITE" id="PS00660">
    <property type="entry name" value="FERM_1"/>
    <property type="match status" value="1"/>
</dbReference>
<dbReference type="Pfam" id="PF09379">
    <property type="entry name" value="FERM_N"/>
    <property type="match status" value="1"/>
</dbReference>
<feature type="compositionally biased region" description="Low complexity" evidence="3">
    <location>
        <begin position="818"/>
        <end position="832"/>
    </location>
</feature>
<keyword evidence="2" id="KW-0963">Cytoplasm</keyword>
<dbReference type="RefSeq" id="XP_029646756.2">
    <property type="nucleotide sequence ID" value="XM_029790896.2"/>
</dbReference>
<dbReference type="InterPro" id="IPR035963">
    <property type="entry name" value="FERM_2"/>
</dbReference>
<dbReference type="SUPFAM" id="SSF47031">
    <property type="entry name" value="Second domain of FERM"/>
    <property type="match status" value="1"/>
</dbReference>
<feature type="region of interest" description="Disordered" evidence="3">
    <location>
        <begin position="328"/>
        <end position="356"/>
    </location>
</feature>
<feature type="compositionally biased region" description="Basic and acidic residues" evidence="3">
    <location>
        <begin position="454"/>
        <end position="464"/>
    </location>
</feature>
<gene>
    <name evidence="6" type="primary">LOC115220755</name>
</gene>
<dbReference type="PANTHER" id="PTHR23280:SF4">
    <property type="entry name" value="BAND 4.1-LIKE PROTEIN 4A"/>
    <property type="match status" value="1"/>
</dbReference>
<dbReference type="Proteomes" id="UP000515154">
    <property type="component" value="Linkage group LG17"/>
</dbReference>
<dbReference type="KEGG" id="osn:115220755"/>
<evidence type="ECO:0000256" key="1">
    <source>
        <dbReference type="ARBA" id="ARBA00004496"/>
    </source>
</evidence>
<dbReference type="PROSITE" id="PS50057">
    <property type="entry name" value="FERM_3"/>
    <property type="match status" value="1"/>
</dbReference>
<evidence type="ECO:0000259" key="4">
    <source>
        <dbReference type="PROSITE" id="PS50057"/>
    </source>
</evidence>
<dbReference type="InterPro" id="IPR000299">
    <property type="entry name" value="FERM_domain"/>
</dbReference>